<proteinExistence type="predicted"/>
<accession>A0A8H5GMU6</accession>
<keyword evidence="2" id="KW-1185">Reference proteome</keyword>
<sequence>MTSAICTGTSVKDMKRQMTFVNEYKQSSASFDKRKSSESDRSSFQILPWPVLIDRSALTPTLIAWKSVE</sequence>
<dbReference type="Proteomes" id="UP000518752">
    <property type="component" value="Unassembled WGS sequence"/>
</dbReference>
<dbReference type="EMBL" id="JAACJN010000141">
    <property type="protein sequence ID" value="KAF5367649.1"/>
    <property type="molecule type" value="Genomic_DNA"/>
</dbReference>
<dbReference type="AlphaFoldDB" id="A0A8H5GMU6"/>
<comment type="caution">
    <text evidence="1">The sequence shown here is derived from an EMBL/GenBank/DDBJ whole genome shotgun (WGS) entry which is preliminary data.</text>
</comment>
<name>A0A8H5GMU6_9AGAR</name>
<gene>
    <name evidence="1" type="ORF">D9757_010980</name>
</gene>
<reference evidence="1 2" key="1">
    <citation type="journal article" date="2020" name="ISME J.">
        <title>Uncovering the hidden diversity of litter-decomposition mechanisms in mushroom-forming fungi.</title>
        <authorList>
            <person name="Floudas D."/>
            <person name="Bentzer J."/>
            <person name="Ahren D."/>
            <person name="Johansson T."/>
            <person name="Persson P."/>
            <person name="Tunlid A."/>
        </authorList>
    </citation>
    <scope>NUCLEOTIDE SEQUENCE [LARGE SCALE GENOMIC DNA]</scope>
    <source>
        <strain evidence="1 2">CBS 406.79</strain>
    </source>
</reference>
<evidence type="ECO:0000313" key="1">
    <source>
        <dbReference type="EMBL" id="KAF5367649.1"/>
    </source>
</evidence>
<evidence type="ECO:0000313" key="2">
    <source>
        <dbReference type="Proteomes" id="UP000518752"/>
    </source>
</evidence>
<organism evidence="1 2">
    <name type="scientific">Collybiopsis confluens</name>
    <dbReference type="NCBI Taxonomy" id="2823264"/>
    <lineage>
        <taxon>Eukaryota</taxon>
        <taxon>Fungi</taxon>
        <taxon>Dikarya</taxon>
        <taxon>Basidiomycota</taxon>
        <taxon>Agaricomycotina</taxon>
        <taxon>Agaricomycetes</taxon>
        <taxon>Agaricomycetidae</taxon>
        <taxon>Agaricales</taxon>
        <taxon>Marasmiineae</taxon>
        <taxon>Omphalotaceae</taxon>
        <taxon>Collybiopsis</taxon>
    </lineage>
</organism>
<protein>
    <submittedName>
        <fullName evidence="1">Uncharacterized protein</fullName>
    </submittedName>
</protein>